<dbReference type="Proteomes" id="UP000515163">
    <property type="component" value="Unplaced"/>
</dbReference>
<feature type="chain" id="PRO_5028021283" evidence="9">
    <location>
        <begin position="29"/>
        <end position="672"/>
    </location>
</feature>
<feature type="domain" description="Fe2OG dioxygenase" evidence="11">
    <location>
        <begin position="256"/>
        <end position="401"/>
    </location>
</feature>
<evidence type="ECO:0000256" key="2">
    <source>
        <dbReference type="ARBA" id="ARBA00022723"/>
    </source>
</evidence>
<dbReference type="GO" id="GO:0031418">
    <property type="term" value="F:L-ascorbic acid binding"/>
    <property type="evidence" value="ECO:0007669"/>
    <property type="project" value="UniProtKB-KW"/>
</dbReference>
<feature type="compositionally biased region" description="Polar residues" evidence="8">
    <location>
        <begin position="533"/>
        <end position="553"/>
    </location>
</feature>
<dbReference type="Gene3D" id="1.10.238.10">
    <property type="entry name" value="EF-hand"/>
    <property type="match status" value="1"/>
</dbReference>
<keyword evidence="5" id="KW-0223">Dioxygenase</keyword>
<evidence type="ECO:0000256" key="3">
    <source>
        <dbReference type="ARBA" id="ARBA00022837"/>
    </source>
</evidence>
<dbReference type="GeneID" id="116293065"/>
<keyword evidence="12" id="KW-1185">Reference proteome</keyword>
<organism evidence="12 13">
    <name type="scientific">Actinia tenebrosa</name>
    <name type="common">Australian red waratah sea anemone</name>
    <dbReference type="NCBI Taxonomy" id="6105"/>
    <lineage>
        <taxon>Eukaryota</taxon>
        <taxon>Metazoa</taxon>
        <taxon>Cnidaria</taxon>
        <taxon>Anthozoa</taxon>
        <taxon>Hexacorallia</taxon>
        <taxon>Actiniaria</taxon>
        <taxon>Actiniidae</taxon>
        <taxon>Actinia</taxon>
    </lineage>
</organism>
<dbReference type="GO" id="GO:0004656">
    <property type="term" value="F:procollagen-proline 4-dioxygenase activity"/>
    <property type="evidence" value="ECO:0007669"/>
    <property type="project" value="TreeGrafter"/>
</dbReference>
<evidence type="ECO:0000313" key="13">
    <source>
        <dbReference type="RefSeq" id="XP_031556319.1"/>
    </source>
</evidence>
<feature type="signal peptide" evidence="9">
    <location>
        <begin position="1"/>
        <end position="28"/>
    </location>
</feature>
<dbReference type="CDD" id="cd00051">
    <property type="entry name" value="EFh"/>
    <property type="match status" value="1"/>
</dbReference>
<name>A0A6P8HIV8_ACTTE</name>
<dbReference type="InterPro" id="IPR005123">
    <property type="entry name" value="Oxoglu/Fe-dep_dioxygenase_dom"/>
</dbReference>
<dbReference type="InterPro" id="IPR006620">
    <property type="entry name" value="Pro_4_hyd_alph"/>
</dbReference>
<dbReference type="Pfam" id="PF13640">
    <property type="entry name" value="2OG-FeII_Oxy_3"/>
    <property type="match status" value="1"/>
</dbReference>
<dbReference type="InterPro" id="IPR018247">
    <property type="entry name" value="EF_Hand_1_Ca_BS"/>
</dbReference>
<evidence type="ECO:0000256" key="1">
    <source>
        <dbReference type="ARBA" id="ARBA00001961"/>
    </source>
</evidence>
<feature type="domain" description="EF-hand" evidence="10">
    <location>
        <begin position="163"/>
        <end position="200"/>
    </location>
</feature>
<dbReference type="Gene3D" id="2.60.120.620">
    <property type="entry name" value="q2cbj1_9rhob like domain"/>
    <property type="match status" value="1"/>
</dbReference>
<dbReference type="InterPro" id="IPR044862">
    <property type="entry name" value="Pro_4_hyd_alph_FE2OG_OXY"/>
</dbReference>
<dbReference type="KEGG" id="aten:116293065"/>
<dbReference type="AlphaFoldDB" id="A0A6P8HIV8"/>
<keyword evidence="9" id="KW-0732">Signal</keyword>
<dbReference type="PANTHER" id="PTHR10869">
    <property type="entry name" value="PROLYL 4-HYDROXYLASE ALPHA SUBUNIT"/>
    <property type="match status" value="1"/>
</dbReference>
<dbReference type="PROSITE" id="PS50222">
    <property type="entry name" value="EF_HAND_2"/>
    <property type="match status" value="2"/>
</dbReference>
<proteinExistence type="predicted"/>
<dbReference type="InterPro" id="IPR011992">
    <property type="entry name" value="EF-hand-dom_pair"/>
</dbReference>
<feature type="region of interest" description="Disordered" evidence="8">
    <location>
        <begin position="498"/>
        <end position="604"/>
    </location>
</feature>
<dbReference type="Pfam" id="PF13499">
    <property type="entry name" value="EF-hand_7"/>
    <property type="match status" value="1"/>
</dbReference>
<evidence type="ECO:0000256" key="8">
    <source>
        <dbReference type="SAM" id="MobiDB-lite"/>
    </source>
</evidence>
<sequence>MRKYQKYNGHVLMLIILLIACYIRPAVVTGSQEKTDRECTLGDKECRKTEKPKLRLALPYINTVKVGYEQQVQLSEGKLLNIKTLSTAPPIFEIPDFFTADECDLVIEMAKNKGMSDSPVMEDPRGLPNDTTKQVFDDWDTNDDGFIDPEEVIYLPGKSDLYLTTEDVTKMFADLAIDKDNNGKMDFEELQAVTVEGMKKYFDGLRNTKSRLRSRNTQQTWLWHDEDELLQYEDLLEDYHDRFSKLTKLPSKIIEDSEPLQVEHYQQHGHYHCHHDSEVINTGLPCCTYGASECRLCRYLTVSIFLNDVEDGGELAFPVADNNTFNWEVWTKESLTKCNLAKHCSESNLVIKPKKGKAILFYNHLLNHKTRWLSAVDPRALVGGCDVRKGEKWIANAWININGDGINDLISWKSAANWMSGNNRNDEVITALKRTDTEGNIDEEIENRYTLEKNILRAPTSNKIEGPPRPEGTPDFNNVQGHARGSYDAIEGINMKEVKNDNTPHTQQENIYTRGTHDATQGINMKEVKKDNTPQTQQENIYTRGTHDATQGINMKEVKNDNTPQTQQENVRYTKQSTQEQDEEEEGPTGPIAHLGNTPAPLPLPLETVTEPKPPTMDDPPIPPQEGYRVLRSIMLLIDELDQVELEILARNLHSKLKLVCVPLIMNPMGGI</sequence>
<dbReference type="RefSeq" id="XP_031556319.1">
    <property type="nucleotide sequence ID" value="XM_031700459.1"/>
</dbReference>
<evidence type="ECO:0000256" key="5">
    <source>
        <dbReference type="ARBA" id="ARBA00022964"/>
    </source>
</evidence>
<gene>
    <name evidence="13" type="primary">LOC116293065</name>
</gene>
<dbReference type="PROSITE" id="PS00018">
    <property type="entry name" value="EF_HAND_1"/>
    <property type="match status" value="2"/>
</dbReference>
<dbReference type="SMART" id="SM00702">
    <property type="entry name" value="P4Hc"/>
    <property type="match status" value="1"/>
</dbReference>
<evidence type="ECO:0000256" key="4">
    <source>
        <dbReference type="ARBA" id="ARBA00022896"/>
    </source>
</evidence>
<dbReference type="PROSITE" id="PS51257">
    <property type="entry name" value="PROKAR_LIPOPROTEIN"/>
    <property type="match status" value="1"/>
</dbReference>
<dbReference type="PANTHER" id="PTHR10869:SF246">
    <property type="entry name" value="TRANSMEMBRANE PROLYL 4-HYDROXYLASE"/>
    <property type="match status" value="1"/>
</dbReference>
<evidence type="ECO:0000256" key="7">
    <source>
        <dbReference type="ARBA" id="ARBA00023004"/>
    </source>
</evidence>
<keyword evidence="3" id="KW-0106">Calcium</keyword>
<dbReference type="GO" id="GO:0005506">
    <property type="term" value="F:iron ion binding"/>
    <property type="evidence" value="ECO:0007669"/>
    <property type="project" value="InterPro"/>
</dbReference>
<dbReference type="InParanoid" id="A0A6P8HIV8"/>
<keyword evidence="2" id="KW-0479">Metal-binding</keyword>
<dbReference type="GO" id="GO:0005509">
    <property type="term" value="F:calcium ion binding"/>
    <property type="evidence" value="ECO:0007669"/>
    <property type="project" value="InterPro"/>
</dbReference>
<keyword evidence="6" id="KW-0560">Oxidoreductase</keyword>
<dbReference type="FunCoup" id="A0A6P8HIV8">
    <property type="interactions" value="247"/>
</dbReference>
<evidence type="ECO:0000313" key="12">
    <source>
        <dbReference type="Proteomes" id="UP000515163"/>
    </source>
</evidence>
<evidence type="ECO:0000259" key="10">
    <source>
        <dbReference type="PROSITE" id="PS50222"/>
    </source>
</evidence>
<dbReference type="InterPro" id="IPR045054">
    <property type="entry name" value="P4HA-like"/>
</dbReference>
<feature type="compositionally biased region" description="Polar residues" evidence="8">
    <location>
        <begin position="561"/>
        <end position="579"/>
    </location>
</feature>
<comment type="cofactor">
    <cofactor evidence="1">
        <name>L-ascorbate</name>
        <dbReference type="ChEBI" id="CHEBI:38290"/>
    </cofactor>
</comment>
<feature type="region of interest" description="Disordered" evidence="8">
    <location>
        <begin position="460"/>
        <end position="482"/>
    </location>
</feature>
<dbReference type="GO" id="GO:0005783">
    <property type="term" value="C:endoplasmic reticulum"/>
    <property type="evidence" value="ECO:0007669"/>
    <property type="project" value="TreeGrafter"/>
</dbReference>
<reference evidence="13" key="1">
    <citation type="submission" date="2025-08" db="UniProtKB">
        <authorList>
            <consortium name="RefSeq"/>
        </authorList>
    </citation>
    <scope>IDENTIFICATION</scope>
    <source>
        <tissue evidence="13">Tentacle</tissue>
    </source>
</reference>
<accession>A0A6P8HIV8</accession>
<feature type="domain" description="EF-hand" evidence="10">
    <location>
        <begin position="127"/>
        <end position="162"/>
    </location>
</feature>
<dbReference type="PROSITE" id="PS51471">
    <property type="entry name" value="FE2OG_OXY"/>
    <property type="match status" value="1"/>
</dbReference>
<dbReference type="SMART" id="SM00054">
    <property type="entry name" value="EFh"/>
    <property type="match status" value="2"/>
</dbReference>
<dbReference type="SUPFAM" id="SSF47473">
    <property type="entry name" value="EF-hand"/>
    <property type="match status" value="1"/>
</dbReference>
<keyword evidence="7" id="KW-0408">Iron</keyword>
<dbReference type="OrthoDB" id="420380at2759"/>
<keyword evidence="4" id="KW-0847">Vitamin C</keyword>
<evidence type="ECO:0000259" key="11">
    <source>
        <dbReference type="PROSITE" id="PS51471"/>
    </source>
</evidence>
<dbReference type="InterPro" id="IPR002048">
    <property type="entry name" value="EF_hand_dom"/>
</dbReference>
<feature type="compositionally biased region" description="Polar residues" evidence="8">
    <location>
        <begin position="503"/>
        <end position="523"/>
    </location>
</feature>
<protein>
    <submittedName>
        <fullName evidence="13">Transmembrane prolyl 4-hydroxylase-like</fullName>
    </submittedName>
</protein>
<evidence type="ECO:0000256" key="6">
    <source>
        <dbReference type="ARBA" id="ARBA00023002"/>
    </source>
</evidence>
<evidence type="ECO:0000256" key="9">
    <source>
        <dbReference type="SAM" id="SignalP"/>
    </source>
</evidence>